<dbReference type="GO" id="GO:0004851">
    <property type="term" value="F:uroporphyrin-III C-methyltransferase activity"/>
    <property type="evidence" value="ECO:0007669"/>
    <property type="project" value="UniProtKB-UniRule"/>
</dbReference>
<comment type="catalytic activity">
    <reaction evidence="13 15">
        <text>precorrin-2 + NAD(+) = sirohydrochlorin + NADH + 2 H(+)</text>
        <dbReference type="Rhea" id="RHEA:15613"/>
        <dbReference type="ChEBI" id="CHEBI:15378"/>
        <dbReference type="ChEBI" id="CHEBI:57540"/>
        <dbReference type="ChEBI" id="CHEBI:57945"/>
        <dbReference type="ChEBI" id="CHEBI:58351"/>
        <dbReference type="ChEBI" id="CHEBI:58827"/>
        <dbReference type="EC" id="1.3.1.76"/>
    </reaction>
</comment>
<keyword evidence="5 15" id="KW-0808">Transferase</keyword>
<dbReference type="InterPro" id="IPR006367">
    <property type="entry name" value="Sirohaem_synthase_N"/>
</dbReference>
<feature type="binding site" evidence="15">
    <location>
        <position position="232"/>
    </location>
    <ligand>
        <name>S-adenosyl-L-methionine</name>
        <dbReference type="ChEBI" id="CHEBI:59789"/>
    </ligand>
</feature>
<comment type="function">
    <text evidence="15">Multifunctional enzyme that catalyzes the SAM-dependent methylations of uroporphyrinogen III at position C-2 and C-7 to form precorrin-2 via precorrin-1. Then it catalyzes the NAD-dependent ring dehydrogenation of precorrin-2 to yield sirohydrochlorin. Finally, it catalyzes the ferrochelation of sirohydrochlorin to yield siroheme.</text>
</comment>
<comment type="similarity">
    <text evidence="2 17">Belongs to the precorrin methyltransferase family.</text>
</comment>
<feature type="binding site" evidence="15">
    <location>
        <position position="390"/>
    </location>
    <ligand>
        <name>S-adenosyl-L-methionine</name>
        <dbReference type="ChEBI" id="CHEBI:59789"/>
    </ligand>
</feature>
<dbReference type="InterPro" id="IPR006366">
    <property type="entry name" value="CobA/CysG_C"/>
</dbReference>
<dbReference type="SUPFAM" id="SSF75615">
    <property type="entry name" value="Siroheme synthase middle domains-like"/>
    <property type="match status" value="1"/>
</dbReference>
<evidence type="ECO:0000256" key="3">
    <source>
        <dbReference type="ARBA" id="ARBA00022573"/>
    </source>
</evidence>
<dbReference type="EMBL" id="CP035033">
    <property type="protein sequence ID" value="QAB15036.1"/>
    <property type="molecule type" value="Genomic_DNA"/>
</dbReference>
<accession>A0A410H2B5</accession>
<dbReference type="PANTHER" id="PTHR45790">
    <property type="entry name" value="SIROHEME SYNTHASE-RELATED"/>
    <property type="match status" value="1"/>
</dbReference>
<dbReference type="NCBIfam" id="NF004790">
    <property type="entry name" value="PRK06136.1"/>
    <property type="match status" value="1"/>
</dbReference>
<evidence type="ECO:0000256" key="1">
    <source>
        <dbReference type="ARBA" id="ARBA00005010"/>
    </source>
</evidence>
<dbReference type="HAMAP" id="MF_01646">
    <property type="entry name" value="Siroheme_synth"/>
    <property type="match status" value="1"/>
</dbReference>
<dbReference type="InterPro" id="IPR037115">
    <property type="entry name" value="Sirohaem_synt_dimer_dom_sf"/>
</dbReference>
<keyword evidence="10 15" id="KW-0627">Porphyrin biosynthesis</keyword>
<dbReference type="GO" id="GO:0009236">
    <property type="term" value="P:cobalamin biosynthetic process"/>
    <property type="evidence" value="ECO:0007669"/>
    <property type="project" value="UniProtKB-UniRule"/>
</dbReference>
<dbReference type="UniPathway" id="UPA00148">
    <property type="reaction ID" value="UER00211"/>
</dbReference>
<dbReference type="InterPro" id="IPR003043">
    <property type="entry name" value="Uropor_MeTrfase_CS"/>
</dbReference>
<keyword evidence="7 15" id="KW-0560">Oxidoreductase</keyword>
<comment type="catalytic activity">
    <reaction evidence="15">
        <text>uroporphyrinogen III + 2 S-adenosyl-L-methionine = precorrin-2 + 2 S-adenosyl-L-homocysteine + H(+)</text>
        <dbReference type="Rhea" id="RHEA:32459"/>
        <dbReference type="ChEBI" id="CHEBI:15378"/>
        <dbReference type="ChEBI" id="CHEBI:57308"/>
        <dbReference type="ChEBI" id="CHEBI:57856"/>
        <dbReference type="ChEBI" id="CHEBI:58827"/>
        <dbReference type="ChEBI" id="CHEBI:59789"/>
        <dbReference type="EC" id="2.1.1.107"/>
    </reaction>
</comment>
<dbReference type="Gene3D" id="3.40.1010.10">
    <property type="entry name" value="Cobalt-precorrin-4 Transmethylase, Domain 1"/>
    <property type="match status" value="1"/>
</dbReference>
<name>A0A410H2B5_9GAMM</name>
<feature type="domain" description="Tetrapyrrole methylase" evidence="18">
    <location>
        <begin position="225"/>
        <end position="434"/>
    </location>
</feature>
<dbReference type="EC" id="4.99.1.4" evidence="15"/>
<feature type="binding site" evidence="15">
    <location>
        <begin position="43"/>
        <end position="44"/>
    </location>
    <ligand>
        <name>NAD(+)</name>
        <dbReference type="ChEBI" id="CHEBI:57540"/>
    </ligand>
</feature>
<dbReference type="GO" id="GO:0019354">
    <property type="term" value="P:siroheme biosynthetic process"/>
    <property type="evidence" value="ECO:0007669"/>
    <property type="project" value="UniProtKB-UniRule"/>
</dbReference>
<dbReference type="InterPro" id="IPR035996">
    <property type="entry name" value="4pyrrol_Methylase_sf"/>
</dbReference>
<feature type="binding site" evidence="15">
    <location>
        <begin position="22"/>
        <end position="23"/>
    </location>
    <ligand>
        <name>NAD(+)</name>
        <dbReference type="ChEBI" id="CHEBI:57540"/>
    </ligand>
</feature>
<dbReference type="NCBIfam" id="TIGR01469">
    <property type="entry name" value="cobA_cysG_Cterm"/>
    <property type="match status" value="1"/>
</dbReference>
<dbReference type="GO" id="GO:0051266">
    <property type="term" value="F:sirohydrochlorin ferrochelatase activity"/>
    <property type="evidence" value="ECO:0007669"/>
    <property type="project" value="UniProtKB-EC"/>
</dbReference>
<evidence type="ECO:0000256" key="2">
    <source>
        <dbReference type="ARBA" id="ARBA00005879"/>
    </source>
</evidence>
<dbReference type="GO" id="GO:0043115">
    <property type="term" value="F:precorrin-2 dehydrogenase activity"/>
    <property type="evidence" value="ECO:0007669"/>
    <property type="project" value="UniProtKB-UniRule"/>
</dbReference>
<evidence type="ECO:0000313" key="21">
    <source>
        <dbReference type="EMBL" id="QAB15036.1"/>
    </source>
</evidence>
<feature type="region of interest" description="Uroporphyrinogen-III C-methyltransferase" evidence="15">
    <location>
        <begin position="223"/>
        <end position="472"/>
    </location>
</feature>
<dbReference type="Pfam" id="PF10414">
    <property type="entry name" value="CysG_dimeriser"/>
    <property type="match status" value="1"/>
</dbReference>
<evidence type="ECO:0000259" key="20">
    <source>
        <dbReference type="Pfam" id="PF14824"/>
    </source>
</evidence>
<dbReference type="PANTHER" id="PTHR45790:SF1">
    <property type="entry name" value="SIROHEME SYNTHASE"/>
    <property type="match status" value="1"/>
</dbReference>
<keyword evidence="6 15" id="KW-0949">S-adenosyl-L-methionine</keyword>
<dbReference type="InterPro" id="IPR036291">
    <property type="entry name" value="NAD(P)-bd_dom_sf"/>
</dbReference>
<evidence type="ECO:0000256" key="6">
    <source>
        <dbReference type="ARBA" id="ARBA00022691"/>
    </source>
</evidence>
<feature type="binding site" evidence="15">
    <location>
        <begin position="338"/>
        <end position="339"/>
    </location>
    <ligand>
        <name>S-adenosyl-L-methionine</name>
        <dbReference type="ChEBI" id="CHEBI:59789"/>
    </ligand>
</feature>
<dbReference type="Pfam" id="PF00590">
    <property type="entry name" value="TP_methylase"/>
    <property type="match status" value="1"/>
</dbReference>
<dbReference type="EC" id="1.3.1.76" evidence="15"/>
<dbReference type="PIRSF" id="PIRSF036426">
    <property type="entry name" value="Sirohaem_synth"/>
    <property type="match status" value="1"/>
</dbReference>
<comment type="similarity">
    <text evidence="15">In the C-terminal section; belongs to the precorrin methyltransferase family.</text>
</comment>
<reference evidence="21 22" key="1">
    <citation type="journal article" date="2018" name="Environ. Microbiol.">
        <title>Genomes of ubiquitous marine and hypersaline Hydrogenovibrio, Thiomicrorhabdus and Thiomicrospira spp. encode a diversity of mechanisms to sustain chemolithoautotrophy in heterogeneous environments.</title>
        <authorList>
            <person name="Scott K.M."/>
            <person name="Williams J."/>
            <person name="Porter C.M.B."/>
            <person name="Russel S."/>
            <person name="Harmer T.L."/>
            <person name="Paul J.H."/>
            <person name="Antonen K.M."/>
            <person name="Bridges M.K."/>
            <person name="Camper G.J."/>
            <person name="Campla C.K."/>
            <person name="Casella L.G."/>
            <person name="Chase E."/>
            <person name="Conrad J.W."/>
            <person name="Cruz M.C."/>
            <person name="Dunlap D.S."/>
            <person name="Duran L."/>
            <person name="Fahsbender E.M."/>
            <person name="Goldsmith D.B."/>
            <person name="Keeley R.F."/>
            <person name="Kondoff M.R."/>
            <person name="Kussy B.I."/>
            <person name="Lane M.K."/>
            <person name="Lawler S."/>
            <person name="Leigh B.A."/>
            <person name="Lewis C."/>
            <person name="Lostal L.M."/>
            <person name="Marking D."/>
            <person name="Mancera P.A."/>
            <person name="McClenthan E.C."/>
            <person name="McIntyre E.A."/>
            <person name="Mine J.A."/>
            <person name="Modi S."/>
            <person name="Moore B.D."/>
            <person name="Morgan W.A."/>
            <person name="Nelson K.M."/>
            <person name="Nguyen K.N."/>
            <person name="Ogburn N."/>
            <person name="Parrino D.G."/>
            <person name="Pedapudi A.D."/>
            <person name="Pelham R.P."/>
            <person name="Preece A.M."/>
            <person name="Rampersad E.A."/>
            <person name="Richardson J.C."/>
            <person name="Rodgers C.M."/>
            <person name="Schaffer B.L."/>
            <person name="Sheridan N.E."/>
            <person name="Solone M.R."/>
            <person name="Staley Z.R."/>
            <person name="Tabuchi M."/>
            <person name="Waide R.J."/>
            <person name="Wanjugi P.W."/>
            <person name="Young S."/>
            <person name="Clum A."/>
            <person name="Daum C."/>
            <person name="Huntemann M."/>
            <person name="Ivanova N."/>
            <person name="Kyrpides N."/>
            <person name="Mikhailova N."/>
            <person name="Palaniappan K."/>
            <person name="Pillay M."/>
            <person name="Reddy T.B.K."/>
            <person name="Shapiro N."/>
            <person name="Stamatis D."/>
            <person name="Varghese N."/>
            <person name="Woyke T."/>
            <person name="Boden R."/>
            <person name="Freyermuth S.K."/>
            <person name="Kerfeld C.A."/>
        </authorList>
    </citation>
    <scope>NUCLEOTIDE SEQUENCE [LARGE SCALE GENOMIC DNA]</scope>
    <source>
        <strain evidence="21 22">JR-2</strain>
    </source>
</reference>
<dbReference type="InterPro" id="IPR028281">
    <property type="entry name" value="Sirohaem_synthase_central"/>
</dbReference>
<dbReference type="EC" id="2.1.1.107" evidence="15"/>
<dbReference type="PROSITE" id="PS00840">
    <property type="entry name" value="SUMT_2"/>
    <property type="match status" value="1"/>
</dbReference>
<evidence type="ECO:0000256" key="4">
    <source>
        <dbReference type="ARBA" id="ARBA00022603"/>
    </source>
</evidence>
<dbReference type="AlphaFoldDB" id="A0A410H2B5"/>
<evidence type="ECO:0000256" key="15">
    <source>
        <dbReference type="HAMAP-Rule" id="MF_01646"/>
    </source>
</evidence>
<keyword evidence="8 15" id="KW-0520">NAD</keyword>
<dbReference type="Gene3D" id="3.30.160.110">
    <property type="entry name" value="Siroheme synthase, domain 2"/>
    <property type="match status" value="1"/>
</dbReference>
<dbReference type="KEGG" id="htr:EPV75_04795"/>
<comment type="pathway">
    <text evidence="14 15">Cofactor biosynthesis; adenosylcobalamin biosynthesis; precorrin-2 from uroporphyrinogen III: step 1/1.</text>
</comment>
<feature type="binding site" evidence="15">
    <location>
        <position position="419"/>
    </location>
    <ligand>
        <name>S-adenosyl-L-methionine</name>
        <dbReference type="ChEBI" id="CHEBI:59789"/>
    </ligand>
</feature>
<evidence type="ECO:0000256" key="7">
    <source>
        <dbReference type="ARBA" id="ARBA00023002"/>
    </source>
</evidence>
<feature type="active site" description="Proton donor" evidence="15 16">
    <location>
        <position position="277"/>
    </location>
</feature>
<keyword evidence="11 15" id="KW-0511">Multifunctional enzyme</keyword>
<protein>
    <recommendedName>
        <fullName evidence="15">Siroheme synthase</fullName>
    </recommendedName>
    <domain>
        <recommendedName>
            <fullName evidence="15">Uroporphyrinogen-III C-methyltransferase</fullName>
            <shortName evidence="15">Urogen III methylase</shortName>
            <ecNumber evidence="15">2.1.1.107</ecNumber>
        </recommendedName>
        <alternativeName>
            <fullName evidence="15">SUMT</fullName>
        </alternativeName>
        <alternativeName>
            <fullName evidence="15">Uroporphyrinogen III methylase</fullName>
            <shortName evidence="15">UROM</shortName>
        </alternativeName>
    </domain>
    <domain>
        <recommendedName>
            <fullName evidence="15">Precorrin-2 dehydrogenase</fullName>
            <ecNumber evidence="15">1.3.1.76</ecNumber>
        </recommendedName>
    </domain>
    <domain>
        <recommendedName>
            <fullName evidence="15">Sirohydrochlorin ferrochelatase</fullName>
            <ecNumber evidence="15">4.99.1.4</ecNumber>
        </recommendedName>
    </domain>
</protein>
<dbReference type="Gene3D" id="3.40.50.720">
    <property type="entry name" value="NAD(P)-binding Rossmann-like Domain"/>
    <property type="match status" value="1"/>
</dbReference>
<evidence type="ECO:0000256" key="13">
    <source>
        <dbReference type="ARBA" id="ARBA00047561"/>
    </source>
</evidence>
<evidence type="ECO:0000256" key="10">
    <source>
        <dbReference type="ARBA" id="ARBA00023244"/>
    </source>
</evidence>
<evidence type="ECO:0000256" key="8">
    <source>
        <dbReference type="ARBA" id="ARBA00023027"/>
    </source>
</evidence>
<comment type="pathway">
    <text evidence="1 15">Porphyrin-containing compound metabolism; siroheme biosynthesis; sirohydrochlorin from precorrin-2: step 1/1.</text>
</comment>
<dbReference type="SUPFAM" id="SSF53790">
    <property type="entry name" value="Tetrapyrrole methylase"/>
    <property type="match status" value="1"/>
</dbReference>
<evidence type="ECO:0000256" key="17">
    <source>
        <dbReference type="RuleBase" id="RU003960"/>
    </source>
</evidence>
<proteinExistence type="inferred from homology"/>
<comment type="catalytic activity">
    <reaction evidence="15">
        <text>siroheme + 2 H(+) = sirohydrochlorin + Fe(2+)</text>
        <dbReference type="Rhea" id="RHEA:24360"/>
        <dbReference type="ChEBI" id="CHEBI:15378"/>
        <dbReference type="ChEBI" id="CHEBI:29033"/>
        <dbReference type="ChEBI" id="CHEBI:58351"/>
        <dbReference type="ChEBI" id="CHEBI:60052"/>
        <dbReference type="EC" id="4.99.1.4"/>
    </reaction>
</comment>
<dbReference type="Pfam" id="PF13241">
    <property type="entry name" value="NAD_binding_7"/>
    <property type="match status" value="1"/>
</dbReference>
<comment type="pathway">
    <text evidence="15">Cofactor biosynthesis; adenosylcobalamin biosynthesis; sirohydrochlorin from precorrin-2: step 1/1.</text>
</comment>
<dbReference type="Pfam" id="PF14824">
    <property type="entry name" value="Sirohm_synth_M"/>
    <property type="match status" value="1"/>
</dbReference>
<dbReference type="Gene3D" id="1.10.8.210">
    <property type="entry name" value="Sirohaem synthase, dimerisation domain"/>
    <property type="match status" value="1"/>
</dbReference>
<dbReference type="SUPFAM" id="SSF51735">
    <property type="entry name" value="NAD(P)-binding Rossmann-fold domains"/>
    <property type="match status" value="1"/>
</dbReference>
<keyword evidence="9 15" id="KW-0456">Lyase</keyword>
<feature type="binding site" evidence="15">
    <location>
        <begin position="308"/>
        <end position="310"/>
    </location>
    <ligand>
        <name>S-adenosyl-L-methionine</name>
        <dbReference type="ChEBI" id="CHEBI:59789"/>
    </ligand>
</feature>
<evidence type="ECO:0000256" key="11">
    <source>
        <dbReference type="ARBA" id="ARBA00023268"/>
    </source>
</evidence>
<feature type="binding site" evidence="15">
    <location>
        <position position="313"/>
    </location>
    <ligand>
        <name>S-adenosyl-L-methionine</name>
        <dbReference type="ChEBI" id="CHEBI:59789"/>
    </ligand>
</feature>
<sequence>MDYLPIFTNIRNQHCLIVGGGPVAARKADLFIQAGAIVTVIAPKLAGEMQFHLAQGKIIWQMGRFSEAVMRDVPVPKLVISATDRQEVNLAVYRYFKAHSIPVNVADQTEYCDFILPAIVDRSPMTIAISTGGRSPVLARVMKARLETMIPQGFSRLTALVGAYREKVKAAIRELEGRKVFWETLLDGLFIDKAVHGKDGEAEALIDEKLEQVMGSGQTVPRGEVYIIGAGPGDPDLMTFKGLRLLQQADVILYDRLVAPEILEMGRREAERIYVGKKEKFHKVAQQDINQMLVNLALEGKRVARLKGGDPYIFGRGAEEVALLVEHQIPYQVVPGITAAAGCAAYAGFPLTHRDYAQSVALVTGHQQDGACDIDYARLAHSGDTMVFYMGIKNAPKIQAGLIAHGMSPTTPAAIIEKGTRIDQKVTVTTLGQLSETVSSNAIKPPALLVVGEVIRVREQLHAKKHDERVPA</sequence>
<dbReference type="FunFam" id="3.30.950.10:FF:000001">
    <property type="entry name" value="Siroheme synthase"/>
    <property type="match status" value="1"/>
</dbReference>
<evidence type="ECO:0000256" key="12">
    <source>
        <dbReference type="ARBA" id="ARBA00025705"/>
    </source>
</evidence>
<dbReference type="InterPro" id="IPR050161">
    <property type="entry name" value="Siro_Cobalamin_biosynth"/>
</dbReference>
<dbReference type="InterPro" id="IPR000878">
    <property type="entry name" value="4pyrrol_Mease"/>
</dbReference>
<evidence type="ECO:0000256" key="14">
    <source>
        <dbReference type="ARBA" id="ARBA00060548"/>
    </source>
</evidence>
<keyword evidence="4 15" id="KW-0489">Methyltransferase</keyword>
<dbReference type="GO" id="GO:0051287">
    <property type="term" value="F:NAD binding"/>
    <property type="evidence" value="ECO:0007669"/>
    <property type="project" value="InterPro"/>
</dbReference>
<evidence type="ECO:0000313" key="22">
    <source>
        <dbReference type="Proteomes" id="UP000285478"/>
    </source>
</evidence>
<comment type="similarity">
    <text evidence="15">In the N-terminal section; belongs to the precorrin-2 dehydrogenase / sirohydrochlorin ferrochelatase family.</text>
</comment>
<dbReference type="CDD" id="cd11642">
    <property type="entry name" value="SUMT"/>
    <property type="match status" value="1"/>
</dbReference>
<dbReference type="GO" id="GO:0032259">
    <property type="term" value="P:methylation"/>
    <property type="evidence" value="ECO:0007669"/>
    <property type="project" value="UniProtKB-KW"/>
</dbReference>
<evidence type="ECO:0000256" key="5">
    <source>
        <dbReference type="ARBA" id="ARBA00022679"/>
    </source>
</evidence>
<comment type="pathway">
    <text evidence="15">Porphyrin-containing compound metabolism; siroheme biosynthesis; siroheme from sirohydrochlorin: step 1/1.</text>
</comment>
<feature type="domain" description="Siroheme synthase central" evidence="20">
    <location>
        <begin position="122"/>
        <end position="148"/>
    </location>
</feature>
<evidence type="ECO:0000259" key="19">
    <source>
        <dbReference type="Pfam" id="PF10414"/>
    </source>
</evidence>
<comment type="caution">
    <text evidence="15">Lacks conserved residue(s) required for the propagation of feature annotation.</text>
</comment>
<dbReference type="NCBIfam" id="NF007922">
    <property type="entry name" value="PRK10637.1"/>
    <property type="match status" value="1"/>
</dbReference>
<organism evidence="21 22">
    <name type="scientific">Hydrogenovibrio thermophilus</name>
    <dbReference type="NCBI Taxonomy" id="265883"/>
    <lineage>
        <taxon>Bacteria</taxon>
        <taxon>Pseudomonadati</taxon>
        <taxon>Pseudomonadota</taxon>
        <taxon>Gammaproteobacteria</taxon>
        <taxon>Thiotrichales</taxon>
        <taxon>Piscirickettsiaceae</taxon>
        <taxon>Hydrogenovibrio</taxon>
    </lineage>
</organism>
<feature type="domain" description="Sirohaem synthase dimerisation" evidence="19">
    <location>
        <begin position="155"/>
        <end position="210"/>
    </location>
</feature>
<dbReference type="UniPathway" id="UPA00262">
    <property type="reaction ID" value="UER00211"/>
</dbReference>
<dbReference type="InterPro" id="IPR012409">
    <property type="entry name" value="Sirohaem_synth"/>
</dbReference>
<dbReference type="InterPro" id="IPR014777">
    <property type="entry name" value="4pyrrole_Mease_sub1"/>
</dbReference>
<dbReference type="Proteomes" id="UP000285478">
    <property type="component" value="Chromosome"/>
</dbReference>
<dbReference type="InterPro" id="IPR014776">
    <property type="entry name" value="4pyrrole_Mease_sub2"/>
</dbReference>
<evidence type="ECO:0000256" key="16">
    <source>
        <dbReference type="PIRSR" id="PIRSR036426-1"/>
    </source>
</evidence>
<keyword evidence="3 15" id="KW-0169">Cobalamin biosynthesis</keyword>
<dbReference type="Gene3D" id="3.30.950.10">
    <property type="entry name" value="Methyltransferase, Cobalt-precorrin-4 Transmethylase, Domain 2"/>
    <property type="match status" value="1"/>
</dbReference>
<evidence type="ECO:0000259" key="18">
    <source>
        <dbReference type="Pfam" id="PF00590"/>
    </source>
</evidence>
<comment type="pathway">
    <text evidence="12 15">Porphyrin-containing compound metabolism; siroheme biosynthesis; precorrin-2 from uroporphyrinogen III: step 1/1.</text>
</comment>
<dbReference type="RefSeq" id="WP_128384638.1">
    <property type="nucleotide sequence ID" value="NZ_CP035033.1"/>
</dbReference>
<evidence type="ECO:0000256" key="9">
    <source>
        <dbReference type="ARBA" id="ARBA00023239"/>
    </source>
</evidence>
<keyword evidence="22" id="KW-1185">Reference proteome</keyword>
<gene>
    <name evidence="21" type="primary">cobA</name>
    <name evidence="15" type="synonym">cysG</name>
    <name evidence="21" type="ORF">EPV75_04795</name>
</gene>
<dbReference type="InterPro" id="IPR019478">
    <property type="entry name" value="Sirohaem_synthase_dimer_dom"/>
</dbReference>
<dbReference type="FunFam" id="3.40.1010.10:FF:000001">
    <property type="entry name" value="Siroheme synthase"/>
    <property type="match status" value="1"/>
</dbReference>
<feature type="active site" description="Proton acceptor" evidence="15 16">
    <location>
        <position position="255"/>
    </location>
</feature>
<feature type="region of interest" description="Precorrin-2 dehydrogenase / sirohydrochlorin ferrochelatase" evidence="15">
    <location>
        <begin position="1"/>
        <end position="206"/>
    </location>
</feature>
<dbReference type="NCBIfam" id="TIGR01470">
    <property type="entry name" value="cysG_Nterm"/>
    <property type="match status" value="1"/>
</dbReference>